<name>A0A556TYP7_BAGYA</name>
<organism evidence="1 2">
    <name type="scientific">Bagarius yarrelli</name>
    <name type="common">Goonch</name>
    <name type="synonym">Bagrus yarrelli</name>
    <dbReference type="NCBI Taxonomy" id="175774"/>
    <lineage>
        <taxon>Eukaryota</taxon>
        <taxon>Metazoa</taxon>
        <taxon>Chordata</taxon>
        <taxon>Craniata</taxon>
        <taxon>Vertebrata</taxon>
        <taxon>Euteleostomi</taxon>
        <taxon>Actinopterygii</taxon>
        <taxon>Neopterygii</taxon>
        <taxon>Teleostei</taxon>
        <taxon>Ostariophysi</taxon>
        <taxon>Siluriformes</taxon>
        <taxon>Sisoridae</taxon>
        <taxon>Sisorinae</taxon>
        <taxon>Bagarius</taxon>
    </lineage>
</organism>
<dbReference type="Proteomes" id="UP000319801">
    <property type="component" value="Unassembled WGS sequence"/>
</dbReference>
<reference evidence="1 2" key="1">
    <citation type="journal article" date="2019" name="Genome Biol. Evol.">
        <title>Whole-Genome Sequencing of the Giant Devil Catfish, Bagarius yarrelli.</title>
        <authorList>
            <person name="Jiang W."/>
            <person name="Lv Y."/>
            <person name="Cheng L."/>
            <person name="Yang K."/>
            <person name="Chao B."/>
            <person name="Wang X."/>
            <person name="Li Y."/>
            <person name="Pan X."/>
            <person name="You X."/>
            <person name="Zhang Y."/>
            <person name="Yang J."/>
            <person name="Li J."/>
            <person name="Zhang X."/>
            <person name="Liu S."/>
            <person name="Sun C."/>
            <person name="Yang J."/>
            <person name="Shi Q."/>
        </authorList>
    </citation>
    <scope>NUCLEOTIDE SEQUENCE [LARGE SCALE GENOMIC DNA]</scope>
    <source>
        <strain evidence="1">JWS20170419001</strain>
        <tissue evidence="1">Muscle</tissue>
    </source>
</reference>
<dbReference type="AlphaFoldDB" id="A0A556TYP7"/>
<sequence length="105" mass="12139">MACRNETQMRRHKSGLRELVVTLCFPAPNLIVPAHFAPAARIRNKARLCWPSTTSHIVQERSHELESLHFPSPLVWPFRCVSSRASVSSEFPQRHLTQRHDQKQC</sequence>
<dbReference type="EMBL" id="VCAZ01000030">
    <property type="protein sequence ID" value="TSL34518.1"/>
    <property type="molecule type" value="Genomic_DNA"/>
</dbReference>
<evidence type="ECO:0000313" key="1">
    <source>
        <dbReference type="EMBL" id="TSL34518.1"/>
    </source>
</evidence>
<evidence type="ECO:0000313" key="2">
    <source>
        <dbReference type="Proteomes" id="UP000319801"/>
    </source>
</evidence>
<protein>
    <submittedName>
        <fullName evidence="1">Uncharacterized protein</fullName>
    </submittedName>
</protein>
<proteinExistence type="predicted"/>
<gene>
    <name evidence="1" type="ORF">Baya_6731</name>
</gene>
<accession>A0A556TYP7</accession>
<keyword evidence="2" id="KW-1185">Reference proteome</keyword>
<comment type="caution">
    <text evidence="1">The sequence shown here is derived from an EMBL/GenBank/DDBJ whole genome shotgun (WGS) entry which is preliminary data.</text>
</comment>